<name>F2KJA7_PSEBN</name>
<reference key="2">
    <citation type="submission" date="2011-03" db="EMBL/GenBank/DDBJ databases">
        <title>Complete Genome Sequence of a beneficial plant roots-associated bacterium Pseudomonas brassicacearum.</title>
        <authorList>
            <person name="Ortet P."/>
            <person name="Barakat M."/>
            <person name="Lalaouna D."/>
            <person name="Fochesato S."/>
            <person name="Barbe V."/>
            <person name="Santaella C."/>
            <person name="Heulin T."/>
            <person name="Achouak W."/>
        </authorList>
    </citation>
    <scope>NUCLEOTIDE SEQUENCE</scope>
    <source>
        <strain>NFM421</strain>
    </source>
</reference>
<proteinExistence type="predicted"/>
<dbReference type="Pfam" id="PF15962">
    <property type="entry name" value="DUF4765"/>
    <property type="match status" value="1"/>
</dbReference>
<dbReference type="STRING" id="994484.PSEBR_cmegm86"/>
<dbReference type="HOGENOM" id="CLU_1601268_0_0_6"/>
<gene>
    <name evidence="2" type="ORF">PSEBR_cmegm86</name>
</gene>
<protein>
    <recommendedName>
        <fullName evidence="1">DUF4765 domain-containing protein</fullName>
    </recommendedName>
</protein>
<dbReference type="InterPro" id="IPR031886">
    <property type="entry name" value="DUF4765"/>
</dbReference>
<sequence length="166" mass="17050">MASTSSTLAPQDESAIAGALEGIVTKTDVVVEALRSGNHKDVVLVRGGSATGCAAAVNASSAGGEPANVNCGAPTLQQMISQVGGSQPGIPQEKLPEFTSVPANATKWARRGGWLVVKINTRYLIAGDAGEKGWICLKNAPLVFAQFLPHPTPLTAEEGKAFLNAD</sequence>
<evidence type="ECO:0000259" key="1">
    <source>
        <dbReference type="Pfam" id="PF15962"/>
    </source>
</evidence>
<dbReference type="KEGG" id="pba:PSEBR_cmegm86"/>
<evidence type="ECO:0000313" key="3">
    <source>
        <dbReference type="Proteomes" id="UP000006692"/>
    </source>
</evidence>
<dbReference type="EMBL" id="CP002585">
    <property type="protein sequence ID" value="AEA70133.1"/>
    <property type="molecule type" value="Genomic_DNA"/>
</dbReference>
<organism evidence="2 3">
    <name type="scientific">Pseudomonas brassicacearum (strain NFM421)</name>
    <dbReference type="NCBI Taxonomy" id="994484"/>
    <lineage>
        <taxon>Bacteria</taxon>
        <taxon>Pseudomonadati</taxon>
        <taxon>Pseudomonadota</taxon>
        <taxon>Gammaproteobacteria</taxon>
        <taxon>Pseudomonadales</taxon>
        <taxon>Pseudomonadaceae</taxon>
        <taxon>Pseudomonas</taxon>
    </lineage>
</organism>
<evidence type="ECO:0000313" key="2">
    <source>
        <dbReference type="EMBL" id="AEA70133.1"/>
    </source>
</evidence>
<dbReference type="AlphaFoldDB" id="F2KJA7"/>
<feature type="domain" description="DUF4765" evidence="1">
    <location>
        <begin position="38"/>
        <end position="142"/>
    </location>
</feature>
<dbReference type="Proteomes" id="UP000006692">
    <property type="component" value="Chromosome"/>
</dbReference>
<dbReference type="RefSeq" id="WP_013693811.1">
    <property type="nucleotide sequence ID" value="NC_015379.1"/>
</dbReference>
<reference evidence="2 3" key="1">
    <citation type="journal article" date="2011" name="J. Bacteriol.">
        <title>Complete genome sequence of a beneficial plant root-associated bacterium, Pseudomonas brassicacearum.</title>
        <authorList>
            <person name="Ortet P."/>
            <person name="Barakat M."/>
            <person name="Lalaouna D."/>
            <person name="Fochesato S."/>
            <person name="Barbe V."/>
            <person name="Vacherie B."/>
            <person name="Santaella C."/>
            <person name="Heulin T."/>
            <person name="Achouak W."/>
        </authorList>
    </citation>
    <scope>NUCLEOTIDE SEQUENCE [LARGE SCALE GENOMIC DNA]</scope>
    <source>
        <strain evidence="2 3">NFM421</strain>
    </source>
</reference>
<accession>F2KJA7</accession>